<protein>
    <recommendedName>
        <fullName evidence="4">RRM domain-containing protein</fullName>
    </recommendedName>
</protein>
<organism evidence="2 3">
    <name type="scientific">Fistulina hepatica ATCC 64428</name>
    <dbReference type="NCBI Taxonomy" id="1128425"/>
    <lineage>
        <taxon>Eukaryota</taxon>
        <taxon>Fungi</taxon>
        <taxon>Dikarya</taxon>
        <taxon>Basidiomycota</taxon>
        <taxon>Agaricomycotina</taxon>
        <taxon>Agaricomycetes</taxon>
        <taxon>Agaricomycetidae</taxon>
        <taxon>Agaricales</taxon>
        <taxon>Fistulinaceae</taxon>
        <taxon>Fistulina</taxon>
    </lineage>
</organism>
<evidence type="ECO:0008006" key="4">
    <source>
        <dbReference type="Google" id="ProtNLM"/>
    </source>
</evidence>
<feature type="compositionally biased region" description="Low complexity" evidence="1">
    <location>
        <begin position="609"/>
        <end position="621"/>
    </location>
</feature>
<reference evidence="2 3" key="1">
    <citation type="journal article" date="2015" name="Fungal Genet. Biol.">
        <title>Evolution of novel wood decay mechanisms in Agaricales revealed by the genome sequences of Fistulina hepatica and Cylindrobasidium torrendii.</title>
        <authorList>
            <person name="Floudas D."/>
            <person name="Held B.W."/>
            <person name="Riley R."/>
            <person name="Nagy L.G."/>
            <person name="Koehler G."/>
            <person name="Ransdell A.S."/>
            <person name="Younus H."/>
            <person name="Chow J."/>
            <person name="Chiniquy J."/>
            <person name="Lipzen A."/>
            <person name="Tritt A."/>
            <person name="Sun H."/>
            <person name="Haridas S."/>
            <person name="LaButti K."/>
            <person name="Ohm R.A."/>
            <person name="Kues U."/>
            <person name="Blanchette R.A."/>
            <person name="Grigoriev I.V."/>
            <person name="Minto R.E."/>
            <person name="Hibbett D.S."/>
        </authorList>
    </citation>
    <scope>NUCLEOTIDE SEQUENCE [LARGE SCALE GENOMIC DNA]</scope>
    <source>
        <strain evidence="2 3">ATCC 64428</strain>
    </source>
</reference>
<evidence type="ECO:0000256" key="1">
    <source>
        <dbReference type="SAM" id="MobiDB-lite"/>
    </source>
</evidence>
<feature type="region of interest" description="Disordered" evidence="1">
    <location>
        <begin position="428"/>
        <end position="516"/>
    </location>
</feature>
<gene>
    <name evidence="2" type="ORF">FISHEDRAFT_58741</name>
</gene>
<dbReference type="Proteomes" id="UP000054144">
    <property type="component" value="Unassembled WGS sequence"/>
</dbReference>
<feature type="compositionally biased region" description="Polar residues" evidence="1">
    <location>
        <begin position="207"/>
        <end position="229"/>
    </location>
</feature>
<dbReference type="AlphaFoldDB" id="A0A0D7AE89"/>
<keyword evidence="3" id="KW-1185">Reference proteome</keyword>
<evidence type="ECO:0000313" key="2">
    <source>
        <dbReference type="EMBL" id="KIY48714.1"/>
    </source>
</evidence>
<feature type="region of interest" description="Disordered" evidence="1">
    <location>
        <begin position="604"/>
        <end position="628"/>
    </location>
</feature>
<evidence type="ECO:0000313" key="3">
    <source>
        <dbReference type="Proteomes" id="UP000054144"/>
    </source>
</evidence>
<feature type="region of interest" description="Disordered" evidence="1">
    <location>
        <begin position="1"/>
        <end position="26"/>
    </location>
</feature>
<dbReference type="EMBL" id="KN881821">
    <property type="protein sequence ID" value="KIY48714.1"/>
    <property type="molecule type" value="Genomic_DNA"/>
</dbReference>
<dbReference type="OrthoDB" id="3071736at2759"/>
<feature type="compositionally biased region" description="Polar residues" evidence="1">
    <location>
        <begin position="348"/>
        <end position="365"/>
    </location>
</feature>
<proteinExistence type="predicted"/>
<accession>A0A0D7AE89</accession>
<name>A0A0D7AE89_9AGAR</name>
<feature type="region of interest" description="Disordered" evidence="1">
    <location>
        <begin position="348"/>
        <end position="384"/>
    </location>
</feature>
<feature type="region of interest" description="Disordered" evidence="1">
    <location>
        <begin position="201"/>
        <end position="229"/>
    </location>
</feature>
<sequence length="739" mass="78734">MVDTRHFLRTHTPASSVSSSSTVPSLDRDSDIFDDVHSIHKVLSFDKPLPLPPLGDHNSMAASFEEGDYSLPLSASLLQLAPVPPISPPTRRLSTLSQAIVPPSSPVRRRVRSNTLDSLSRRAMYVANSSFGLDDLQALAGSGGLTPTADMSPTYQCPLGGVSADADLVPYGLRESFLLAHDQTYSSDEEESDEHDLFARSDAGLDTPNTSPATSHLSPSTTDGLSTPCSSQSLRGNFLAFEEDLKLHDELQCADNDDELDAFERTFIALDECLSDEDVTFALENALPHQLSISSLRAAAAVTTSLDVDSSRPSTCGPASHSRLDSISEDFTTHPAVVSPFACSATASTNHRQSTDGPQLQTLSKGSPDRFASQSPASLLPVQRVSTSPTASSLCVLHEARSDETETVVLHDGLSVSRYSAEQPLKSVFEDSDASECEPSTSAPRPRRLSFGNIKFKKRQSRPPPPPPPSAYTSRDRAMTLSHAPRPHFPPPRKVSTPNFRSSATPASSGSGTPVSSISINKTFATLPRSGPPSPAISASAPYFTDRCLACGTSEFLSPPPTPLGVEIPCSPTTTSEFSASSTCSWPRLSGVSSFSSVDLYSGVSRPPSSTGSSTAISTGTPLKTSSVSRAGKRSKFLSMFSCGAPSDAGSKRILIVRGLPRDPQAEKAVVMWCRAHGDVQQLSRGDDGASLHVEFADRQVADRVCRIQGQVSIKGVGSVTLDWYTASRNAPRKWKGLL</sequence>
<feature type="compositionally biased region" description="Low complexity" evidence="1">
    <location>
        <begin position="12"/>
        <end position="25"/>
    </location>
</feature>
<feature type="compositionally biased region" description="Low complexity" evidence="1">
    <location>
        <begin position="502"/>
        <end position="516"/>
    </location>
</feature>